<feature type="transmembrane region" description="Helical" evidence="8">
    <location>
        <begin position="110"/>
        <end position="133"/>
    </location>
</feature>
<name>A0A5C5ZTP4_9BACT</name>
<dbReference type="OrthoDB" id="246588at2"/>
<evidence type="ECO:0000256" key="3">
    <source>
        <dbReference type="ARBA" id="ARBA00022475"/>
    </source>
</evidence>
<gene>
    <name evidence="10" type="primary">epsF_5</name>
    <name evidence="10" type="ORF">Mal64_07870</name>
</gene>
<reference evidence="10 11" key="1">
    <citation type="submission" date="2019-02" db="EMBL/GenBank/DDBJ databases">
        <title>Deep-cultivation of Planctomycetes and their phenomic and genomic characterization uncovers novel biology.</title>
        <authorList>
            <person name="Wiegand S."/>
            <person name="Jogler M."/>
            <person name="Boedeker C."/>
            <person name="Pinto D."/>
            <person name="Vollmers J."/>
            <person name="Rivas-Marin E."/>
            <person name="Kohn T."/>
            <person name="Peeters S.H."/>
            <person name="Heuer A."/>
            <person name="Rast P."/>
            <person name="Oberbeckmann S."/>
            <person name="Bunk B."/>
            <person name="Jeske O."/>
            <person name="Meyerdierks A."/>
            <person name="Storesund J.E."/>
            <person name="Kallscheuer N."/>
            <person name="Luecker S."/>
            <person name="Lage O.M."/>
            <person name="Pohl T."/>
            <person name="Merkel B.J."/>
            <person name="Hornburger P."/>
            <person name="Mueller R.-W."/>
            <person name="Bruemmer F."/>
            <person name="Labrenz M."/>
            <person name="Spormann A.M."/>
            <person name="Op Den Camp H."/>
            <person name="Overmann J."/>
            <person name="Amann R."/>
            <person name="Jetten M.S.M."/>
            <person name="Mascher T."/>
            <person name="Medema M.H."/>
            <person name="Devos D.P."/>
            <person name="Kaster A.-K."/>
            <person name="Ovreas L."/>
            <person name="Rohde M."/>
            <person name="Galperin M.Y."/>
            <person name="Jogler C."/>
        </authorList>
    </citation>
    <scope>NUCLEOTIDE SEQUENCE [LARGE SCALE GENOMIC DNA]</scope>
    <source>
        <strain evidence="10 11">Mal64</strain>
    </source>
</reference>
<keyword evidence="11" id="KW-1185">Reference proteome</keyword>
<dbReference type="InterPro" id="IPR042094">
    <property type="entry name" value="T2SS_GspF_sf"/>
</dbReference>
<accession>A0A5C5ZTP4</accession>
<dbReference type="Gene3D" id="1.20.81.30">
    <property type="entry name" value="Type II secretion system (T2SS), domain F"/>
    <property type="match status" value="2"/>
</dbReference>
<feature type="transmembrane region" description="Helical" evidence="8">
    <location>
        <begin position="153"/>
        <end position="176"/>
    </location>
</feature>
<evidence type="ECO:0000256" key="7">
    <source>
        <dbReference type="ARBA" id="ARBA00023136"/>
    </source>
</evidence>
<dbReference type="PANTHER" id="PTHR30012">
    <property type="entry name" value="GENERAL SECRETION PATHWAY PROTEIN"/>
    <property type="match status" value="1"/>
</dbReference>
<dbReference type="RefSeq" id="WP_146397242.1">
    <property type="nucleotide sequence ID" value="NZ_SJPQ01000001.1"/>
</dbReference>
<evidence type="ECO:0000256" key="2">
    <source>
        <dbReference type="ARBA" id="ARBA00005745"/>
    </source>
</evidence>
<keyword evidence="6 8" id="KW-1133">Transmembrane helix</keyword>
<dbReference type="InterPro" id="IPR003004">
    <property type="entry name" value="GspF/PilC"/>
</dbReference>
<evidence type="ECO:0000256" key="1">
    <source>
        <dbReference type="ARBA" id="ARBA00004429"/>
    </source>
</evidence>
<organism evidence="10 11">
    <name type="scientific">Pseudobythopirellula maris</name>
    <dbReference type="NCBI Taxonomy" id="2527991"/>
    <lineage>
        <taxon>Bacteria</taxon>
        <taxon>Pseudomonadati</taxon>
        <taxon>Planctomycetota</taxon>
        <taxon>Planctomycetia</taxon>
        <taxon>Pirellulales</taxon>
        <taxon>Lacipirellulaceae</taxon>
        <taxon>Pseudobythopirellula</taxon>
    </lineage>
</organism>
<evidence type="ECO:0000313" key="10">
    <source>
        <dbReference type="EMBL" id="TWT90398.1"/>
    </source>
</evidence>
<comment type="subcellular location">
    <subcellularLocation>
        <location evidence="1">Cell inner membrane</location>
        <topology evidence="1">Multi-pass membrane protein</topology>
    </subcellularLocation>
</comment>
<dbReference type="EMBL" id="SJPQ01000001">
    <property type="protein sequence ID" value="TWT90398.1"/>
    <property type="molecule type" value="Genomic_DNA"/>
</dbReference>
<dbReference type="GO" id="GO:0005886">
    <property type="term" value="C:plasma membrane"/>
    <property type="evidence" value="ECO:0007669"/>
    <property type="project" value="UniProtKB-SubCell"/>
</dbReference>
<dbReference type="Proteomes" id="UP000315440">
    <property type="component" value="Unassembled WGS sequence"/>
</dbReference>
<evidence type="ECO:0000256" key="8">
    <source>
        <dbReference type="SAM" id="Phobius"/>
    </source>
</evidence>
<keyword evidence="7 8" id="KW-0472">Membrane</keyword>
<evidence type="ECO:0000256" key="6">
    <source>
        <dbReference type="ARBA" id="ARBA00022989"/>
    </source>
</evidence>
<sequence>MAGPAKLEDLIALNAEILALTRAGLPIAPELGRAAASLPSGGCDLGVRLAKRLETGESLSDAVAAQSEFPSYYAALVRAGEASGNLPAALQGLGEALALSLRMRRTCRLAIVYPVFIALAAWGLLLYSIEYLLPHYDWITQTSSGNRFYASRLFWGQVVLYTPLVLAAVAIVLWLLRPRDHGPQARALGVLRLMPGVARVMQTTASAMYCRLLSLMLQQRTPLPEALELAAEATGWRGYSEPSQQIAETIRSGGDMNDAAEARQRLPPLVRPAMMLHADAGLLGQAVGYAASVYEERAAIQADTTAILLPATVTAVLGGGVVAVYAVLMLSPYIRSLVEIANWF</sequence>
<comment type="caution">
    <text evidence="10">The sequence shown here is derived from an EMBL/GenBank/DDBJ whole genome shotgun (WGS) entry which is preliminary data.</text>
</comment>
<keyword evidence="5 8" id="KW-0812">Transmembrane</keyword>
<evidence type="ECO:0000256" key="5">
    <source>
        <dbReference type="ARBA" id="ARBA00022692"/>
    </source>
</evidence>
<dbReference type="InterPro" id="IPR018076">
    <property type="entry name" value="T2SS_GspF_dom"/>
</dbReference>
<evidence type="ECO:0000259" key="9">
    <source>
        <dbReference type="Pfam" id="PF00482"/>
    </source>
</evidence>
<evidence type="ECO:0000313" key="11">
    <source>
        <dbReference type="Proteomes" id="UP000315440"/>
    </source>
</evidence>
<feature type="transmembrane region" description="Helical" evidence="8">
    <location>
        <begin position="306"/>
        <end position="328"/>
    </location>
</feature>
<feature type="domain" description="Type II secretion system protein GspF" evidence="9">
    <location>
        <begin position="19"/>
        <end position="132"/>
    </location>
</feature>
<keyword evidence="3" id="KW-1003">Cell membrane</keyword>
<keyword evidence="4" id="KW-0997">Cell inner membrane</keyword>
<proteinExistence type="inferred from homology"/>
<dbReference type="AlphaFoldDB" id="A0A5C5ZTP4"/>
<protein>
    <submittedName>
        <fullName evidence="10">Type II secretion system protein F</fullName>
    </submittedName>
</protein>
<dbReference type="PANTHER" id="PTHR30012:SF7">
    <property type="entry name" value="PROTEIN TRANSPORT PROTEIN HOFC HOMOLOG"/>
    <property type="match status" value="1"/>
</dbReference>
<dbReference type="GO" id="GO:0015628">
    <property type="term" value="P:protein secretion by the type II secretion system"/>
    <property type="evidence" value="ECO:0007669"/>
    <property type="project" value="TreeGrafter"/>
</dbReference>
<evidence type="ECO:0000256" key="4">
    <source>
        <dbReference type="ARBA" id="ARBA00022519"/>
    </source>
</evidence>
<comment type="similarity">
    <text evidence="2">Belongs to the GSP F family.</text>
</comment>
<dbReference type="Pfam" id="PF00482">
    <property type="entry name" value="T2SSF"/>
    <property type="match status" value="2"/>
</dbReference>
<feature type="domain" description="Type II secretion system protein GspF" evidence="9">
    <location>
        <begin position="209"/>
        <end position="330"/>
    </location>
</feature>